<dbReference type="OrthoDB" id="9768685at2"/>
<keyword evidence="3" id="KW-0808">Transferase</keyword>
<evidence type="ECO:0000313" key="3">
    <source>
        <dbReference type="EMBL" id="AOM76850.1"/>
    </source>
</evidence>
<dbReference type="SUPFAM" id="SSF53756">
    <property type="entry name" value="UDP-Glycosyltransferase/glycogen phosphorylase"/>
    <property type="match status" value="1"/>
</dbReference>
<dbReference type="AlphaFoldDB" id="A0A1D7QDW9"/>
<dbReference type="Gene3D" id="3.40.50.2000">
    <property type="entry name" value="Glycogen Phosphorylase B"/>
    <property type="match status" value="2"/>
</dbReference>
<proteinExistence type="predicted"/>
<gene>
    <name evidence="3" type="ORF">BFS30_06525</name>
</gene>
<evidence type="ECO:0000259" key="1">
    <source>
        <dbReference type="Pfam" id="PF00534"/>
    </source>
</evidence>
<sequence length="423" mass="47879">MKVVHLNTYEGNGGAGRACLRLSDALKAHDIDSNVMVYFQFKESKLTDTFSKNPFQKALAVFSILSERYLSKLFSKALKTPFSLQWFGRSVIRHPKVKEADIIHLHWINHGFLSPKFLAQLDELEKPVVWTFHDSNAFTGGCHVRYSCENYHKECGSCPLLRFSGKDDFSHKTWLRKKKAYSELNCHIVAPSNWMAESVKFSSLLGTREVTVIPNTIETNVFKPYVKSEAKKVLKINPDKFVLMSGFMPSKNDKHKGTSYLIDALNDLATRPGIIKENIELVIFGNKDNADMPKFPFKTTFLGTISNDSHLAKCYSAADVFITPSLEDNLPNTVMESLACATPVVAFKTGGIPDMVRHLENGYLAEYKSSEDLATGIEWLYHDENAPEIQKEARRTILTQFSESVIAEKHLLLYQSLINLQPR</sequence>
<dbReference type="EMBL" id="CP017141">
    <property type="protein sequence ID" value="AOM76850.1"/>
    <property type="molecule type" value="Genomic_DNA"/>
</dbReference>
<feature type="domain" description="Glycosyl transferase family 1" evidence="1">
    <location>
        <begin position="231"/>
        <end position="393"/>
    </location>
</feature>
<dbReference type="RefSeq" id="WP_069378543.1">
    <property type="nucleotide sequence ID" value="NZ_CP017141.1"/>
</dbReference>
<evidence type="ECO:0000259" key="2">
    <source>
        <dbReference type="Pfam" id="PF13439"/>
    </source>
</evidence>
<name>A0A1D7QDW9_9SPHI</name>
<organism evidence="3 4">
    <name type="scientific">Pedobacter steynii</name>
    <dbReference type="NCBI Taxonomy" id="430522"/>
    <lineage>
        <taxon>Bacteria</taxon>
        <taxon>Pseudomonadati</taxon>
        <taxon>Bacteroidota</taxon>
        <taxon>Sphingobacteriia</taxon>
        <taxon>Sphingobacteriales</taxon>
        <taxon>Sphingobacteriaceae</taxon>
        <taxon>Pedobacter</taxon>
    </lineage>
</organism>
<feature type="domain" description="Glycosyltransferase subfamily 4-like N-terminal" evidence="2">
    <location>
        <begin position="13"/>
        <end position="220"/>
    </location>
</feature>
<dbReference type="PANTHER" id="PTHR12526:SF637">
    <property type="entry name" value="GLYCOSYLTRANSFERASE EPSF-RELATED"/>
    <property type="match status" value="1"/>
</dbReference>
<dbReference type="InterPro" id="IPR001296">
    <property type="entry name" value="Glyco_trans_1"/>
</dbReference>
<dbReference type="PANTHER" id="PTHR12526">
    <property type="entry name" value="GLYCOSYLTRANSFERASE"/>
    <property type="match status" value="1"/>
</dbReference>
<dbReference type="GO" id="GO:0016757">
    <property type="term" value="F:glycosyltransferase activity"/>
    <property type="evidence" value="ECO:0007669"/>
    <property type="project" value="InterPro"/>
</dbReference>
<dbReference type="CDD" id="cd03825">
    <property type="entry name" value="GT4_WcaC-like"/>
    <property type="match status" value="1"/>
</dbReference>
<evidence type="ECO:0000313" key="4">
    <source>
        <dbReference type="Proteomes" id="UP000094313"/>
    </source>
</evidence>
<keyword evidence="4" id="KW-1185">Reference proteome</keyword>
<protein>
    <submittedName>
        <fullName evidence="3">Glycosyl transferase family 1</fullName>
    </submittedName>
</protein>
<dbReference type="Pfam" id="PF13439">
    <property type="entry name" value="Glyco_transf_4"/>
    <property type="match status" value="1"/>
</dbReference>
<dbReference type="KEGG" id="psty:BFS30_06525"/>
<dbReference type="Pfam" id="PF00534">
    <property type="entry name" value="Glycos_transf_1"/>
    <property type="match status" value="1"/>
</dbReference>
<dbReference type="Proteomes" id="UP000094313">
    <property type="component" value="Chromosome"/>
</dbReference>
<reference evidence="3 4" key="1">
    <citation type="submission" date="2016-08" db="EMBL/GenBank/DDBJ databases">
        <authorList>
            <person name="Seilhamer J.J."/>
        </authorList>
    </citation>
    <scope>NUCLEOTIDE SEQUENCE [LARGE SCALE GENOMIC DNA]</scope>
    <source>
        <strain evidence="3 4">DX4</strain>
    </source>
</reference>
<accession>A0A1D7QDW9</accession>
<dbReference type="InterPro" id="IPR028098">
    <property type="entry name" value="Glyco_trans_4-like_N"/>
</dbReference>